<dbReference type="GO" id="GO:0005576">
    <property type="term" value="C:extracellular region"/>
    <property type="evidence" value="ECO:0007669"/>
    <property type="project" value="UniProtKB-SubCell"/>
</dbReference>
<protein>
    <recommendedName>
        <fullName evidence="11">Phytanoyl-CoA dioxygenase</fullName>
    </recommendedName>
</protein>
<dbReference type="PANTHER" id="PTHR20883:SF15">
    <property type="entry name" value="PHYTANOYL-COA DIOXYGENASE DOMAIN-CONTAINING PROTEIN 1"/>
    <property type="match status" value="1"/>
</dbReference>
<comment type="subcellular location">
    <subcellularLocation>
        <location evidence="2">Secreted</location>
    </subcellularLocation>
</comment>
<comment type="caution">
    <text evidence="9">The sequence shown here is derived from an EMBL/GenBank/DDBJ whole genome shotgun (WGS) entry which is preliminary data.</text>
</comment>
<evidence type="ECO:0000256" key="5">
    <source>
        <dbReference type="ARBA" id="ARBA00022729"/>
    </source>
</evidence>
<dbReference type="Pfam" id="PF05721">
    <property type="entry name" value="PhyH"/>
    <property type="match status" value="1"/>
</dbReference>
<sequence length="883" mass="93902">MLSTAQIERYKRKGYLVVEDFASAAEVAALRQRAEQLVDGFDATSVASVFSTKNQTSKTDQYFLDSASNISFFFEEEAFDANGSLRQAKALSINKIGHALHDLDPVFREFSRSPRVAALVCQLLGFRRPLPVQSMYIFKQPKIGGEVVPHQDSSFLATSPPTATGLWLALEPATVDNGCLWTLPAPPADRVARNFLRSADGSVSFDVPAPAYDLGTFVPVEVPAGALVVLHGSNVHFSRPNRSPTSRHAYTMHVVDGDAAWAPLNWMQRRPDLPFEPLYEDIFKKHRLKPSAPVNNACCSTTGTAVRSKAPGDLSAVDRGRRSAATLAMQRRALGMALLALLAFSASAATADPSAEALAAPALAMGKGVAVEVLVNCSAVNLLETPVPVDGCYDARQEALQAHLFGAKFSKVAPFAAPAAHSMAAELYGHRASQQIQETEESRLDLKNVYGSDFSAIVTNITGFSREGWTRETTHARAGVREEARSNKQVPTGLGTPGTNAANTGATSGTAGMTWFGGPTMDAAPQQMYYIWYGDKWDTSSGDYNSTPKILTDMANSIGNSEWMKITSTYYNVNNGVPISADVKLAGTVVVSSSKSDCWMGADGTQGDAGADSGVFINKVVSCVLDKGLASYTPNAVYFVLTSSEVQINGFCTVFCGWHNTNANTNAQEFKTRPFRYSFVGSTGHCDRKAACATAGQWGSDGKASPNWNAEADGMASIIAHELTEAVTDPELNAWGDTAGNENADKCANTYGSALFAAGGGLANVAWKCNTAGCSDRNYNIQRNWVNIAPGFCSTSVKAPPASDFVKVSYGSDSKQADGALKIVSAGGTQSVPYGPSEHDREKALAPGPAASEGQRSTLPLGRPSARPMLGETFAAPAAQGRK</sequence>
<proteinExistence type="inferred from homology"/>
<evidence type="ECO:0000256" key="4">
    <source>
        <dbReference type="ARBA" id="ARBA00022723"/>
    </source>
</evidence>
<keyword evidence="6" id="KW-0408">Iron</keyword>
<accession>A0AAW1RCD7</accession>
<comment type="cofactor">
    <cofactor evidence="1">
        <name>Fe cation</name>
        <dbReference type="ChEBI" id="CHEBI:24875"/>
    </cofactor>
</comment>
<evidence type="ECO:0008006" key="11">
    <source>
        <dbReference type="Google" id="ProtNLM"/>
    </source>
</evidence>
<feature type="region of interest" description="Disordered" evidence="8">
    <location>
        <begin position="476"/>
        <end position="506"/>
    </location>
</feature>
<keyword evidence="3" id="KW-0964">Secreted</keyword>
<organism evidence="9 10">
    <name type="scientific">Elliptochloris bilobata</name>
    <dbReference type="NCBI Taxonomy" id="381761"/>
    <lineage>
        <taxon>Eukaryota</taxon>
        <taxon>Viridiplantae</taxon>
        <taxon>Chlorophyta</taxon>
        <taxon>core chlorophytes</taxon>
        <taxon>Trebouxiophyceae</taxon>
        <taxon>Trebouxiophyceae incertae sedis</taxon>
        <taxon>Elliptochloris clade</taxon>
        <taxon>Elliptochloris</taxon>
    </lineage>
</organism>
<reference evidence="9 10" key="1">
    <citation type="journal article" date="2024" name="Nat. Commun.">
        <title>Phylogenomics reveals the evolutionary origins of lichenization in chlorophyte algae.</title>
        <authorList>
            <person name="Puginier C."/>
            <person name="Libourel C."/>
            <person name="Otte J."/>
            <person name="Skaloud P."/>
            <person name="Haon M."/>
            <person name="Grisel S."/>
            <person name="Petersen M."/>
            <person name="Berrin J.G."/>
            <person name="Delaux P.M."/>
            <person name="Dal Grande F."/>
            <person name="Keller J."/>
        </authorList>
    </citation>
    <scope>NUCLEOTIDE SEQUENCE [LARGE SCALE GENOMIC DNA]</scope>
    <source>
        <strain evidence="9 10">SAG 245.80</strain>
    </source>
</reference>
<evidence type="ECO:0000256" key="7">
    <source>
        <dbReference type="ARBA" id="ARBA00023591"/>
    </source>
</evidence>
<evidence type="ECO:0000256" key="6">
    <source>
        <dbReference type="ARBA" id="ARBA00023004"/>
    </source>
</evidence>
<dbReference type="Proteomes" id="UP001445335">
    <property type="component" value="Unassembled WGS sequence"/>
</dbReference>
<dbReference type="InterPro" id="IPR006766">
    <property type="entry name" value="EXORDIUM-like"/>
</dbReference>
<keyword evidence="4" id="KW-0479">Metal-binding</keyword>
<evidence type="ECO:0000256" key="1">
    <source>
        <dbReference type="ARBA" id="ARBA00001962"/>
    </source>
</evidence>
<dbReference type="EMBL" id="JALJOU010000045">
    <property type="protein sequence ID" value="KAK9831483.1"/>
    <property type="molecule type" value="Genomic_DNA"/>
</dbReference>
<evidence type="ECO:0000256" key="8">
    <source>
        <dbReference type="SAM" id="MobiDB-lite"/>
    </source>
</evidence>
<dbReference type="PANTHER" id="PTHR20883">
    <property type="entry name" value="PHYTANOYL-COA DIOXYGENASE DOMAIN CONTAINING 1"/>
    <property type="match status" value="1"/>
</dbReference>
<evidence type="ECO:0000256" key="2">
    <source>
        <dbReference type="ARBA" id="ARBA00004613"/>
    </source>
</evidence>
<evidence type="ECO:0000256" key="3">
    <source>
        <dbReference type="ARBA" id="ARBA00022525"/>
    </source>
</evidence>
<dbReference type="GO" id="GO:0046872">
    <property type="term" value="F:metal ion binding"/>
    <property type="evidence" value="ECO:0007669"/>
    <property type="project" value="UniProtKB-KW"/>
</dbReference>
<evidence type="ECO:0000313" key="9">
    <source>
        <dbReference type="EMBL" id="KAK9831483.1"/>
    </source>
</evidence>
<dbReference type="InterPro" id="IPR008775">
    <property type="entry name" value="Phytyl_CoA_dOase-like"/>
</dbReference>
<feature type="region of interest" description="Disordered" evidence="8">
    <location>
        <begin position="828"/>
        <end position="883"/>
    </location>
</feature>
<dbReference type="AlphaFoldDB" id="A0AAW1RCD7"/>
<dbReference type="Pfam" id="PF04674">
    <property type="entry name" value="Phi_1"/>
    <property type="match status" value="1"/>
</dbReference>
<dbReference type="Gene3D" id="2.60.120.620">
    <property type="entry name" value="q2cbj1_9rhob like domain"/>
    <property type="match status" value="1"/>
</dbReference>
<name>A0AAW1RCD7_9CHLO</name>
<gene>
    <name evidence="9" type="ORF">WJX81_000800</name>
</gene>
<feature type="compositionally biased region" description="Basic and acidic residues" evidence="8">
    <location>
        <begin position="476"/>
        <end position="486"/>
    </location>
</feature>
<dbReference type="SUPFAM" id="SSF51197">
    <property type="entry name" value="Clavaminate synthase-like"/>
    <property type="match status" value="1"/>
</dbReference>
<evidence type="ECO:0000313" key="10">
    <source>
        <dbReference type="Proteomes" id="UP001445335"/>
    </source>
</evidence>
<comment type="similarity">
    <text evidence="7">Belongs to the EXORDIUM family.</text>
</comment>
<keyword evidence="10" id="KW-1185">Reference proteome</keyword>
<keyword evidence="5" id="KW-0732">Signal</keyword>
<feature type="compositionally biased region" description="Low complexity" evidence="8">
    <location>
        <begin position="491"/>
        <end position="506"/>
    </location>
</feature>